<dbReference type="InterPro" id="IPR031790">
    <property type="entry name" value="Znf-NOSIP"/>
</dbReference>
<keyword evidence="3" id="KW-0175">Coiled coil</keyword>
<accession>A0A6B2LDB6</accession>
<evidence type="ECO:0000256" key="3">
    <source>
        <dbReference type="SAM" id="Coils"/>
    </source>
</evidence>
<dbReference type="PANTHER" id="PTHR13063:SF10">
    <property type="entry name" value="NITRIC OXIDE SYNTHASE-INTERACTING PROTEIN"/>
    <property type="match status" value="1"/>
</dbReference>
<dbReference type="EMBL" id="GIBP01006064">
    <property type="protein sequence ID" value="NDV35033.1"/>
    <property type="molecule type" value="Transcribed_RNA"/>
</dbReference>
<dbReference type="GO" id="GO:0061630">
    <property type="term" value="F:ubiquitin protein ligase activity"/>
    <property type="evidence" value="ECO:0007669"/>
    <property type="project" value="InterPro"/>
</dbReference>
<dbReference type="Pfam" id="PF15906">
    <property type="entry name" value="zf-NOSIP"/>
    <property type="match status" value="1"/>
</dbReference>
<dbReference type="GO" id="GO:0005634">
    <property type="term" value="C:nucleus"/>
    <property type="evidence" value="ECO:0007669"/>
    <property type="project" value="UniProtKB-SubCell"/>
</dbReference>
<organism evidence="5">
    <name type="scientific">Arcella intermedia</name>
    <dbReference type="NCBI Taxonomy" id="1963864"/>
    <lineage>
        <taxon>Eukaryota</taxon>
        <taxon>Amoebozoa</taxon>
        <taxon>Tubulinea</taxon>
        <taxon>Elardia</taxon>
        <taxon>Arcellinida</taxon>
        <taxon>Sphaerothecina</taxon>
        <taxon>Arcellidae</taxon>
        <taxon>Arcella</taxon>
    </lineage>
</organism>
<name>A0A6B2LDB6_9EUKA</name>
<evidence type="ECO:0000313" key="5">
    <source>
        <dbReference type="EMBL" id="NDV35033.1"/>
    </source>
</evidence>
<evidence type="ECO:0000256" key="2">
    <source>
        <dbReference type="ARBA" id="ARBA00023242"/>
    </source>
</evidence>
<sequence length="245" mass="27621">MNRDSMKSFDACTLCLQSAINPMADLDGAIYCKQCIYQYLLDQKNLYKKMMKEYKKYKEEEKLEEQEKEKQLEATRIVAFVEREKGAIPDSSAKKQKEQINNFWLPASTPAHVKSKLKKPSSVILSPKGTPIKLKDLITLNLTPLPTLDSAKEKKSTILTKDKYMCPTCNKSLSNVSGVYCIVSTGNVFCQHCMDTVIKKDLMDPLTNTKFTEKQLLKLEAEGSSFACRSGNTLEATKVTPAPRL</sequence>
<protein>
    <recommendedName>
        <fullName evidence="4">Nitric oxide synthase-interacting protein zinc-finger domain-containing protein</fullName>
    </recommendedName>
</protein>
<dbReference type="InterPro" id="IPR016818">
    <property type="entry name" value="NOSIP"/>
</dbReference>
<dbReference type="SUPFAM" id="SSF57850">
    <property type="entry name" value="RING/U-box"/>
    <property type="match status" value="2"/>
</dbReference>
<dbReference type="AlphaFoldDB" id="A0A6B2LDB6"/>
<reference evidence="5" key="1">
    <citation type="journal article" date="2020" name="J. Eukaryot. Microbiol.">
        <title>De novo Sequencing, Assembly and Annotation of the Transcriptome for the Free-Living Testate Amoeba Arcella intermedia.</title>
        <authorList>
            <person name="Ribeiro G.M."/>
            <person name="Porfirio-Sousa A.L."/>
            <person name="Maurer-Alcala X.X."/>
            <person name="Katz L.A."/>
            <person name="Lahr D.J.G."/>
        </authorList>
    </citation>
    <scope>NUCLEOTIDE SEQUENCE</scope>
</reference>
<evidence type="ECO:0000256" key="1">
    <source>
        <dbReference type="ARBA" id="ARBA00004123"/>
    </source>
</evidence>
<keyword evidence="2" id="KW-0539">Nucleus</keyword>
<proteinExistence type="predicted"/>
<dbReference type="PANTHER" id="PTHR13063">
    <property type="entry name" value="ENOS INTERACTING PROTEIN"/>
    <property type="match status" value="1"/>
</dbReference>
<comment type="subcellular location">
    <subcellularLocation>
        <location evidence="1">Nucleus</location>
    </subcellularLocation>
</comment>
<feature type="domain" description="Nitric oxide synthase-interacting protein zinc-finger" evidence="4">
    <location>
        <begin position="2"/>
        <end position="44"/>
    </location>
</feature>
<feature type="coiled-coil region" evidence="3">
    <location>
        <begin position="40"/>
        <end position="74"/>
    </location>
</feature>
<evidence type="ECO:0000259" key="4">
    <source>
        <dbReference type="Pfam" id="PF15906"/>
    </source>
</evidence>